<protein>
    <submittedName>
        <fullName evidence="2">Uncharacterized protein</fullName>
    </submittedName>
</protein>
<organism evidence="2 3">
    <name type="scientific">Aureimonas flava</name>
    <dbReference type="NCBI Taxonomy" id="2320271"/>
    <lineage>
        <taxon>Bacteria</taxon>
        <taxon>Pseudomonadati</taxon>
        <taxon>Pseudomonadota</taxon>
        <taxon>Alphaproteobacteria</taxon>
        <taxon>Hyphomicrobiales</taxon>
        <taxon>Aurantimonadaceae</taxon>
        <taxon>Aureimonas</taxon>
    </lineage>
</organism>
<evidence type="ECO:0000313" key="2">
    <source>
        <dbReference type="EMBL" id="RIY01245.1"/>
    </source>
</evidence>
<accession>A0A3A1WLH9</accession>
<feature type="region of interest" description="Disordered" evidence="1">
    <location>
        <begin position="1"/>
        <end position="22"/>
    </location>
</feature>
<proteinExistence type="predicted"/>
<dbReference type="Proteomes" id="UP000265750">
    <property type="component" value="Unassembled WGS sequence"/>
</dbReference>
<name>A0A3A1WLH9_9HYPH</name>
<sequence>MSSIPERVGVDPLSEGQRSSGAQILQVGPATVIGAALRLGRHPDADPIVLRRIHSRLRTHAMSGNAATPAVIAWLERQIDRREDRR</sequence>
<gene>
    <name evidence="2" type="ORF">D3218_07685</name>
</gene>
<dbReference type="EMBL" id="QYRN01000004">
    <property type="protein sequence ID" value="RIY01245.1"/>
    <property type="molecule type" value="Genomic_DNA"/>
</dbReference>
<evidence type="ECO:0000256" key="1">
    <source>
        <dbReference type="SAM" id="MobiDB-lite"/>
    </source>
</evidence>
<evidence type="ECO:0000313" key="3">
    <source>
        <dbReference type="Proteomes" id="UP000265750"/>
    </source>
</evidence>
<comment type="caution">
    <text evidence="2">The sequence shown here is derived from an EMBL/GenBank/DDBJ whole genome shotgun (WGS) entry which is preliminary data.</text>
</comment>
<keyword evidence="3" id="KW-1185">Reference proteome</keyword>
<dbReference type="AlphaFoldDB" id="A0A3A1WLH9"/>
<reference evidence="3" key="1">
    <citation type="submission" date="2018-09" db="EMBL/GenBank/DDBJ databases">
        <authorList>
            <person name="Tuo L."/>
        </authorList>
    </citation>
    <scope>NUCLEOTIDE SEQUENCE [LARGE SCALE GENOMIC DNA]</scope>
    <source>
        <strain evidence="3">M2BS4Y-1</strain>
    </source>
</reference>